<evidence type="ECO:0000259" key="7">
    <source>
        <dbReference type="PROSITE" id="PS50115"/>
    </source>
</evidence>
<dbReference type="PANTHER" id="PTHR23180">
    <property type="entry name" value="CENTAURIN/ARF"/>
    <property type="match status" value="1"/>
</dbReference>
<dbReference type="SUPFAM" id="SSF50729">
    <property type="entry name" value="PH domain-like"/>
    <property type="match status" value="1"/>
</dbReference>
<dbReference type="InterPro" id="IPR001849">
    <property type="entry name" value="PH_domain"/>
</dbReference>
<dbReference type="InterPro" id="IPR001164">
    <property type="entry name" value="ArfGAP_dom"/>
</dbReference>
<comment type="caution">
    <text evidence="8">The sequence shown here is derived from an EMBL/GenBank/DDBJ whole genome shotgun (WGS) entry which is preliminary data.</text>
</comment>
<feature type="domain" description="Arf-GAP" evidence="7">
    <location>
        <begin position="557"/>
        <end position="691"/>
    </location>
</feature>
<dbReference type="PRINTS" id="PR00405">
    <property type="entry name" value="REVINTRACTNG"/>
</dbReference>
<dbReference type="CDD" id="cd13250">
    <property type="entry name" value="PH_ACAP"/>
    <property type="match status" value="1"/>
</dbReference>
<evidence type="ECO:0000256" key="1">
    <source>
        <dbReference type="ARBA" id="ARBA00022723"/>
    </source>
</evidence>
<dbReference type="PANTHER" id="PTHR23180:SF244">
    <property type="entry name" value="ADP-RIBOSYLATION FACTOR GTPASE-ACTIVATING PROTEIN AGD2"/>
    <property type="match status" value="1"/>
</dbReference>
<evidence type="ECO:0000313" key="9">
    <source>
        <dbReference type="Proteomes" id="UP000298416"/>
    </source>
</evidence>
<dbReference type="PROSITE" id="PS50088">
    <property type="entry name" value="ANK_REPEAT"/>
    <property type="match status" value="2"/>
</dbReference>
<dbReference type="InterPro" id="IPR037278">
    <property type="entry name" value="ARFGAP/RecO"/>
</dbReference>
<sequence>MAAYIRLDDSPMFQKQVRSLEQTSDELRDRCQKLYKSCKKYTSMDLRKLFPSLFSHSVLLFLEHSAIYDSKLPMMDSESQWDMLGEAFNGDMSFAASLEAFGGGLDDLLGVSIGGPVLSKFINTLRELATYKEFLRSQVEHVLVDRLSQFLSLDLQDAKESRRRFDKAIYTYDQAREKFSSLKKTARDEVVAELEEVHALTNVEAKKKFEFLESFSAIMDAHLRFYKLVWVQPTEPNGAIYSPGTVIILTRASLILKANVGFKAVLTYAQQSKEQAKIEQDKLSKRIQEFMTQSELNQLQASNNLATSSNAVMVNGYCMDAYKSKDAIILATSKGESFTYERGAVVTHISVEPEKMVAAFPDSYEIVGNDRNYVIIQVQTIKQGYLLKRSSSLRADWKRRFFVLDSQGTLYYYRNKGVRPGVSPSLHPSHPPENNHRVFARFRSRHHRESSIGEESLGCSTVDLRTSTIKIDAEDTDLRLCFRIISPIKTYTLQAETEADRLDWMNKIRGVIASLLNSHLHQLDMGNIGDDTSGASFNQQFDNAGSTSDDTRVNRADSVSRILRVVPGNDQCAECSASGPDWASLNLGVLICIECSGIHRNLGVHISKIRSVTLDVKVWEPTVLELFQILGNTYCNSVWEELLPLHRNLNMESECPAVTKPGPEDTSHQKELYIQAKYVGKVLVNKEAGTPRNLSASTIWEAVRSNNLREVYRLTISSDLNIVNSTYEDMVACGLHNDDMGSNECSHDTKIKQSDPATCERINSSGDPGSCLQGCSLLHLACHGGSLVMLELLLQLGADVNKHDYHGRTPLQHCIMKGNNVMAKYLLRRGARASIEDAGGCTALERAMEMGAITDEELFILLAEILYAHLDECDKPAQKFEIGNDNRNA</sequence>
<organism evidence="8">
    <name type="scientific">Salvia splendens</name>
    <name type="common">Scarlet sage</name>
    <dbReference type="NCBI Taxonomy" id="180675"/>
    <lineage>
        <taxon>Eukaryota</taxon>
        <taxon>Viridiplantae</taxon>
        <taxon>Streptophyta</taxon>
        <taxon>Embryophyta</taxon>
        <taxon>Tracheophyta</taxon>
        <taxon>Spermatophyta</taxon>
        <taxon>Magnoliopsida</taxon>
        <taxon>eudicotyledons</taxon>
        <taxon>Gunneridae</taxon>
        <taxon>Pentapetalae</taxon>
        <taxon>asterids</taxon>
        <taxon>lamiids</taxon>
        <taxon>Lamiales</taxon>
        <taxon>Lamiaceae</taxon>
        <taxon>Nepetoideae</taxon>
        <taxon>Mentheae</taxon>
        <taxon>Salviinae</taxon>
        <taxon>Salvia</taxon>
        <taxon>Salvia subgen. Calosphace</taxon>
        <taxon>core Calosphace</taxon>
    </lineage>
</organism>
<proteinExistence type="predicted"/>
<keyword evidence="3" id="KW-0862">Zinc</keyword>
<dbReference type="Gene3D" id="1.25.40.20">
    <property type="entry name" value="Ankyrin repeat-containing domain"/>
    <property type="match status" value="1"/>
</dbReference>
<dbReference type="SUPFAM" id="SSF103657">
    <property type="entry name" value="BAR/IMD domain-like"/>
    <property type="match status" value="1"/>
</dbReference>
<dbReference type="InterPro" id="IPR027267">
    <property type="entry name" value="AH/BAR_dom_sf"/>
</dbReference>
<dbReference type="SUPFAM" id="SSF57863">
    <property type="entry name" value="ArfGap/RecO-like zinc finger"/>
    <property type="match status" value="1"/>
</dbReference>
<dbReference type="SMART" id="SM00105">
    <property type="entry name" value="ArfGap"/>
    <property type="match status" value="1"/>
</dbReference>
<dbReference type="GO" id="GO:0005096">
    <property type="term" value="F:GTPase activator activity"/>
    <property type="evidence" value="ECO:0007669"/>
    <property type="project" value="InterPro"/>
</dbReference>
<dbReference type="InterPro" id="IPR011993">
    <property type="entry name" value="PH-like_dom_sf"/>
</dbReference>
<evidence type="ECO:0000256" key="3">
    <source>
        <dbReference type="ARBA" id="ARBA00022833"/>
    </source>
</evidence>
<protein>
    <recommendedName>
        <fullName evidence="10">Arf-GAP with coiled-coil, ANK repeat and PH domain-containing protein</fullName>
    </recommendedName>
</protein>
<dbReference type="Gene3D" id="2.30.29.30">
    <property type="entry name" value="Pleckstrin-homology domain (PH domain)/Phosphotyrosine-binding domain (PTB)"/>
    <property type="match status" value="1"/>
</dbReference>
<dbReference type="Gene3D" id="1.10.220.150">
    <property type="entry name" value="Arf GTPase activating protein"/>
    <property type="match status" value="1"/>
</dbReference>
<dbReference type="EMBL" id="PNBA02000004">
    <property type="protein sequence ID" value="KAG6426640.1"/>
    <property type="molecule type" value="Genomic_DNA"/>
</dbReference>
<dbReference type="Pfam" id="PF01412">
    <property type="entry name" value="ArfGap"/>
    <property type="match status" value="1"/>
</dbReference>
<evidence type="ECO:0000256" key="4">
    <source>
        <dbReference type="PROSITE-ProRule" id="PRU00023"/>
    </source>
</evidence>
<dbReference type="InterPro" id="IPR038508">
    <property type="entry name" value="ArfGAP_dom_sf"/>
</dbReference>
<evidence type="ECO:0000313" key="8">
    <source>
        <dbReference type="EMBL" id="KAG6426640.1"/>
    </source>
</evidence>
<dbReference type="InterPro" id="IPR036770">
    <property type="entry name" value="Ankyrin_rpt-contain_sf"/>
</dbReference>
<keyword evidence="9" id="KW-1185">Reference proteome</keyword>
<dbReference type="AlphaFoldDB" id="A0A8X8Y6Z5"/>
<reference evidence="8" key="1">
    <citation type="submission" date="2018-01" db="EMBL/GenBank/DDBJ databases">
        <authorList>
            <person name="Mao J.F."/>
        </authorList>
    </citation>
    <scope>NUCLEOTIDE SEQUENCE</scope>
    <source>
        <strain evidence="8">Huo1</strain>
        <tissue evidence="8">Leaf</tissue>
    </source>
</reference>
<reference evidence="8" key="2">
    <citation type="submission" date="2020-08" db="EMBL/GenBank/DDBJ databases">
        <title>Plant Genome Project.</title>
        <authorList>
            <person name="Zhang R.-G."/>
        </authorList>
    </citation>
    <scope>NUCLEOTIDE SEQUENCE</scope>
    <source>
        <strain evidence="8">Huo1</strain>
        <tissue evidence="8">Leaf</tissue>
    </source>
</reference>
<gene>
    <name evidence="8" type="ORF">SASPL_110867</name>
</gene>
<feature type="repeat" description="ANK" evidence="4">
    <location>
        <begin position="773"/>
        <end position="805"/>
    </location>
</feature>
<evidence type="ECO:0000256" key="5">
    <source>
        <dbReference type="PROSITE-ProRule" id="PRU00288"/>
    </source>
</evidence>
<dbReference type="SMART" id="SM00248">
    <property type="entry name" value="ANK"/>
    <property type="match status" value="2"/>
</dbReference>
<dbReference type="PROSITE" id="PS50003">
    <property type="entry name" value="PH_DOMAIN"/>
    <property type="match status" value="1"/>
</dbReference>
<dbReference type="SUPFAM" id="SSF48403">
    <property type="entry name" value="Ankyrin repeat"/>
    <property type="match status" value="1"/>
</dbReference>
<feature type="repeat" description="ANK" evidence="4">
    <location>
        <begin position="806"/>
        <end position="838"/>
    </location>
</feature>
<evidence type="ECO:0000259" key="6">
    <source>
        <dbReference type="PROSITE" id="PS50003"/>
    </source>
</evidence>
<dbReference type="SMART" id="SM00233">
    <property type="entry name" value="PH"/>
    <property type="match status" value="1"/>
</dbReference>
<accession>A0A8X8Y6Z5</accession>
<keyword evidence="2 5" id="KW-0863">Zinc-finger</keyword>
<dbReference type="Gene3D" id="1.20.1270.60">
    <property type="entry name" value="Arfaptin homology (AH) domain/BAR domain"/>
    <property type="match status" value="2"/>
</dbReference>
<name>A0A8X8Y6Z5_SALSN</name>
<dbReference type="InterPro" id="IPR002110">
    <property type="entry name" value="Ankyrin_rpt"/>
</dbReference>
<keyword evidence="1" id="KW-0479">Metal-binding</keyword>
<keyword evidence="4" id="KW-0040">ANK repeat</keyword>
<dbReference type="GO" id="GO:0005737">
    <property type="term" value="C:cytoplasm"/>
    <property type="evidence" value="ECO:0007669"/>
    <property type="project" value="InterPro"/>
</dbReference>
<evidence type="ECO:0000256" key="2">
    <source>
        <dbReference type="ARBA" id="ARBA00022771"/>
    </source>
</evidence>
<dbReference type="InterPro" id="IPR004148">
    <property type="entry name" value="BAR_dom"/>
</dbReference>
<evidence type="ECO:0008006" key="10">
    <source>
        <dbReference type="Google" id="ProtNLM"/>
    </source>
</evidence>
<dbReference type="GO" id="GO:0008270">
    <property type="term" value="F:zinc ion binding"/>
    <property type="evidence" value="ECO:0007669"/>
    <property type="project" value="UniProtKB-KW"/>
</dbReference>
<dbReference type="Pfam" id="PF12796">
    <property type="entry name" value="Ank_2"/>
    <property type="match status" value="1"/>
</dbReference>
<dbReference type="CDD" id="cd08204">
    <property type="entry name" value="ArfGap"/>
    <property type="match status" value="1"/>
</dbReference>
<dbReference type="PROSITE" id="PS50115">
    <property type="entry name" value="ARFGAP"/>
    <property type="match status" value="1"/>
</dbReference>
<dbReference type="Proteomes" id="UP000298416">
    <property type="component" value="Unassembled WGS sequence"/>
</dbReference>
<feature type="domain" description="PH" evidence="6">
    <location>
        <begin position="379"/>
        <end position="513"/>
    </location>
</feature>
<dbReference type="Pfam" id="PF16746">
    <property type="entry name" value="BAR_3"/>
    <property type="match status" value="1"/>
</dbReference>
<dbReference type="InterPro" id="IPR045258">
    <property type="entry name" value="ACAP1/2/3-like"/>
</dbReference>
<dbReference type="Pfam" id="PF00169">
    <property type="entry name" value="PH"/>
    <property type="match status" value="1"/>
</dbReference>
<dbReference type="PROSITE" id="PS50297">
    <property type="entry name" value="ANK_REP_REGION"/>
    <property type="match status" value="2"/>
</dbReference>